<dbReference type="InterPro" id="IPR002125">
    <property type="entry name" value="CMP_dCMP_dom"/>
</dbReference>
<dbReference type="InterPro" id="IPR002734">
    <property type="entry name" value="RibDG_C"/>
</dbReference>
<evidence type="ECO:0000313" key="17">
    <source>
        <dbReference type="Proteomes" id="UP001196661"/>
    </source>
</evidence>
<evidence type="ECO:0000256" key="5">
    <source>
        <dbReference type="ARBA" id="ARBA00007417"/>
    </source>
</evidence>
<reference evidence="16 17" key="1">
    <citation type="journal article" date="2021" name="Mar. Drugs">
        <title>Genome Reduction and Secondary Metabolism of the Marine Sponge-Associated Cyanobacterium Leptothoe.</title>
        <authorList>
            <person name="Konstantinou D."/>
            <person name="Popin R.V."/>
            <person name="Fewer D.P."/>
            <person name="Sivonen K."/>
            <person name="Gkelis S."/>
        </authorList>
    </citation>
    <scope>NUCLEOTIDE SEQUENCE [LARGE SCALE GENOMIC DNA]</scope>
    <source>
        <strain evidence="16 17">TAU-MAC 1615</strain>
    </source>
</reference>
<dbReference type="InterPro" id="IPR016192">
    <property type="entry name" value="APOBEC/CMP_deaminase_Zn-bd"/>
</dbReference>
<evidence type="ECO:0000256" key="4">
    <source>
        <dbReference type="ARBA" id="ARBA00005259"/>
    </source>
</evidence>
<dbReference type="EC" id="3.5.4.26" evidence="14"/>
<dbReference type="InterPro" id="IPR016193">
    <property type="entry name" value="Cytidine_deaminase-like"/>
</dbReference>
<evidence type="ECO:0000256" key="11">
    <source>
        <dbReference type="ARBA" id="ARBA00023268"/>
    </source>
</evidence>
<comment type="catalytic activity">
    <reaction evidence="13 14">
        <text>2,5-diamino-6-hydroxy-4-(5-phosphoribosylamino)-pyrimidine + H2O + H(+) = 5-amino-6-(5-phospho-D-ribosylamino)uracil + NH4(+)</text>
        <dbReference type="Rhea" id="RHEA:21868"/>
        <dbReference type="ChEBI" id="CHEBI:15377"/>
        <dbReference type="ChEBI" id="CHEBI:15378"/>
        <dbReference type="ChEBI" id="CHEBI:28938"/>
        <dbReference type="ChEBI" id="CHEBI:58453"/>
        <dbReference type="ChEBI" id="CHEBI:58614"/>
        <dbReference type="EC" id="3.5.4.26"/>
    </reaction>
</comment>
<evidence type="ECO:0000256" key="7">
    <source>
        <dbReference type="ARBA" id="ARBA00022723"/>
    </source>
</evidence>
<name>A0ABS5Y1M4_9CYAN</name>
<evidence type="ECO:0000256" key="12">
    <source>
        <dbReference type="ARBA" id="ARBA00049861"/>
    </source>
</evidence>
<dbReference type="Pfam" id="PF01872">
    <property type="entry name" value="RibD_C"/>
    <property type="match status" value="1"/>
</dbReference>
<comment type="caution">
    <text evidence="16">The sequence shown here is derived from an EMBL/GenBank/DDBJ whole genome shotgun (WGS) entry which is preliminary data.</text>
</comment>
<dbReference type="SUPFAM" id="SSF53927">
    <property type="entry name" value="Cytidine deaminase-like"/>
    <property type="match status" value="1"/>
</dbReference>
<comment type="catalytic activity">
    <reaction evidence="12 14">
        <text>5-amino-6-(5-phospho-D-ribitylamino)uracil + NADP(+) = 5-amino-6-(5-phospho-D-ribosylamino)uracil + NADPH + H(+)</text>
        <dbReference type="Rhea" id="RHEA:17845"/>
        <dbReference type="ChEBI" id="CHEBI:15378"/>
        <dbReference type="ChEBI" id="CHEBI:57783"/>
        <dbReference type="ChEBI" id="CHEBI:58349"/>
        <dbReference type="ChEBI" id="CHEBI:58421"/>
        <dbReference type="ChEBI" id="CHEBI:58453"/>
        <dbReference type="EC" id="1.1.1.193"/>
    </reaction>
</comment>
<evidence type="ECO:0000256" key="2">
    <source>
        <dbReference type="ARBA" id="ARBA00004882"/>
    </source>
</evidence>
<evidence type="ECO:0000256" key="13">
    <source>
        <dbReference type="ARBA" id="ARBA00049886"/>
    </source>
</evidence>
<keyword evidence="14 16" id="KW-0378">Hydrolase</keyword>
<comment type="pathway">
    <text evidence="2 14">Cofactor biosynthesis; riboflavin biosynthesis; 5-amino-6-(D-ribitylamino)uracil from GTP: step 2/4.</text>
</comment>
<evidence type="ECO:0000256" key="8">
    <source>
        <dbReference type="ARBA" id="ARBA00022833"/>
    </source>
</evidence>
<comment type="similarity">
    <text evidence="5 14">In the C-terminal section; belongs to the HTP reductase family.</text>
</comment>
<dbReference type="NCBIfam" id="TIGR00227">
    <property type="entry name" value="ribD_Cterm"/>
    <property type="match status" value="1"/>
</dbReference>
<comment type="pathway">
    <text evidence="3 14">Cofactor biosynthesis; riboflavin biosynthesis; 5-amino-6-(D-ribitylamino)uracil from GTP: step 3/4.</text>
</comment>
<dbReference type="Proteomes" id="UP001196661">
    <property type="component" value="Unassembled WGS sequence"/>
</dbReference>
<accession>A0ABS5Y1M4</accession>
<dbReference type="SUPFAM" id="SSF53597">
    <property type="entry name" value="Dihydrofolate reductase-like"/>
    <property type="match status" value="1"/>
</dbReference>
<keyword evidence="17" id="KW-1185">Reference proteome</keyword>
<dbReference type="CDD" id="cd01284">
    <property type="entry name" value="Riboflavin_deaminase-reductase"/>
    <property type="match status" value="1"/>
</dbReference>
<dbReference type="InterPro" id="IPR004794">
    <property type="entry name" value="Eubact_RibD"/>
</dbReference>
<comment type="similarity">
    <text evidence="4 14">In the N-terminal section; belongs to the cytidine and deoxycytidylate deaminase family.</text>
</comment>
<dbReference type="PIRSF" id="PIRSF006769">
    <property type="entry name" value="RibD"/>
    <property type="match status" value="1"/>
</dbReference>
<evidence type="ECO:0000256" key="9">
    <source>
        <dbReference type="ARBA" id="ARBA00022857"/>
    </source>
</evidence>
<dbReference type="PROSITE" id="PS00903">
    <property type="entry name" value="CYT_DCMP_DEAMINASES_1"/>
    <property type="match status" value="1"/>
</dbReference>
<comment type="function">
    <text evidence="1 14">Converts 2,5-diamino-6-(ribosylamino)-4(3h)-pyrimidinone 5'-phosphate into 5-amino-6-(ribosylamino)-2,4(1h,3h)-pyrimidinedione 5'-phosphate.</text>
</comment>
<organism evidence="16 17">
    <name type="scientific">Leptothoe kymatousa TAU-MAC 1615</name>
    <dbReference type="NCBI Taxonomy" id="2364775"/>
    <lineage>
        <taxon>Bacteria</taxon>
        <taxon>Bacillati</taxon>
        <taxon>Cyanobacteriota</taxon>
        <taxon>Cyanophyceae</taxon>
        <taxon>Nodosilineales</taxon>
        <taxon>Cymatolegaceae</taxon>
        <taxon>Leptothoe</taxon>
        <taxon>Leptothoe kymatousa</taxon>
    </lineage>
</organism>
<evidence type="ECO:0000256" key="10">
    <source>
        <dbReference type="ARBA" id="ARBA00023002"/>
    </source>
</evidence>
<dbReference type="GO" id="GO:0008703">
    <property type="term" value="F:5-amino-6-(5-phosphoribosylamino)uracil reductase activity"/>
    <property type="evidence" value="ECO:0007669"/>
    <property type="project" value="UniProtKB-EC"/>
</dbReference>
<keyword evidence="9 14" id="KW-0521">NADP</keyword>
<gene>
    <name evidence="16" type="primary">ribD</name>
    <name evidence="16" type="ORF">IXB28_05860</name>
</gene>
<evidence type="ECO:0000256" key="14">
    <source>
        <dbReference type="PIRNR" id="PIRNR006769"/>
    </source>
</evidence>
<dbReference type="Gene3D" id="3.40.430.10">
    <property type="entry name" value="Dihydrofolate Reductase, subunit A"/>
    <property type="match status" value="1"/>
</dbReference>
<dbReference type="Pfam" id="PF00383">
    <property type="entry name" value="dCMP_cyt_deam_1"/>
    <property type="match status" value="1"/>
</dbReference>
<evidence type="ECO:0000313" key="16">
    <source>
        <dbReference type="EMBL" id="MBT9311723.1"/>
    </source>
</evidence>
<dbReference type="InterPro" id="IPR050765">
    <property type="entry name" value="Riboflavin_Biosynth_HTPR"/>
</dbReference>
<dbReference type="EMBL" id="JADOER010000004">
    <property type="protein sequence ID" value="MBT9311723.1"/>
    <property type="molecule type" value="Genomic_DNA"/>
</dbReference>
<dbReference type="InterPro" id="IPR024072">
    <property type="entry name" value="DHFR-like_dom_sf"/>
</dbReference>
<dbReference type="PANTHER" id="PTHR38011:SF7">
    <property type="entry name" value="2,5-DIAMINO-6-RIBOSYLAMINO-4(3H)-PYRIMIDINONE 5'-PHOSPHATE REDUCTASE"/>
    <property type="match status" value="1"/>
</dbReference>
<keyword evidence="6 14" id="KW-0686">Riboflavin biosynthesis</keyword>
<comment type="cofactor">
    <cofactor evidence="14">
        <name>Zn(2+)</name>
        <dbReference type="ChEBI" id="CHEBI:29105"/>
    </cofactor>
    <text evidence="14">Binds 1 zinc ion.</text>
</comment>
<keyword evidence="7 14" id="KW-0479">Metal-binding</keyword>
<dbReference type="Gene3D" id="3.40.140.10">
    <property type="entry name" value="Cytidine Deaminase, domain 2"/>
    <property type="match status" value="1"/>
</dbReference>
<dbReference type="RefSeq" id="WP_215617593.1">
    <property type="nucleotide sequence ID" value="NZ_JADOER010000004.1"/>
</dbReference>
<dbReference type="GO" id="GO:0008835">
    <property type="term" value="F:diaminohydroxyphosphoribosylaminopyrimidine deaminase activity"/>
    <property type="evidence" value="ECO:0007669"/>
    <property type="project" value="UniProtKB-EC"/>
</dbReference>
<dbReference type="PANTHER" id="PTHR38011">
    <property type="entry name" value="DIHYDROFOLATE REDUCTASE FAMILY PROTEIN (AFU_ORTHOLOGUE AFUA_8G06820)"/>
    <property type="match status" value="1"/>
</dbReference>
<keyword evidence="10 14" id="KW-0560">Oxidoreductase</keyword>
<keyword evidence="8 14" id="KW-0862">Zinc</keyword>
<dbReference type="EC" id="1.1.1.193" evidence="14"/>
<dbReference type="NCBIfam" id="TIGR00326">
    <property type="entry name" value="eubact_ribD"/>
    <property type="match status" value="1"/>
</dbReference>
<sequence length="367" mass="39358">MIASNDLTREDALDHSAMMHRCLELAAQGAGHTTPNPMVGAVVVKNGQIIGEGFHPQVGQPHAEVFALRAAGAAAKGATLYVNLEPCNHTGRTPPCTEAVLQAGIATVVIGMTDPNPKASGGIQRLRAAGVTVITEVETTACERLNEAFIHRIRHHQPFSILKYAMTLDGKIATDTGHSAWITSPAARTRVHRLRSQCDAIIVGGNTVRQDNPRLTTHGLADHNPLRVVMSRKLQLPAQANLWHTDIAPTLVFTETPRAASSLPESVDVVQLPTLTPQAVVNCLYKRGLSTLLWECGGTLAAAALQHQVIQKVWAFVAPKLIGGAQAPTPIGNMGLMTMPEALDLHHTQLEKIGPDWLIQGYLKAQC</sequence>
<evidence type="ECO:0000256" key="3">
    <source>
        <dbReference type="ARBA" id="ARBA00004910"/>
    </source>
</evidence>
<proteinExistence type="inferred from homology"/>
<feature type="domain" description="CMP/dCMP-type deaminase" evidence="15">
    <location>
        <begin position="13"/>
        <end position="134"/>
    </location>
</feature>
<dbReference type="PROSITE" id="PS51747">
    <property type="entry name" value="CYT_DCMP_DEAMINASES_2"/>
    <property type="match status" value="1"/>
</dbReference>
<protein>
    <recommendedName>
        <fullName evidence="14">Riboflavin biosynthesis protein RibD</fullName>
    </recommendedName>
    <domain>
        <recommendedName>
            <fullName evidence="14">Diaminohydroxyphosphoribosylaminopyrimidine deaminase</fullName>
            <shortName evidence="14">DRAP deaminase</shortName>
            <ecNumber evidence="14">3.5.4.26</ecNumber>
        </recommendedName>
        <alternativeName>
            <fullName evidence="14">Riboflavin-specific deaminase</fullName>
        </alternativeName>
    </domain>
    <domain>
        <recommendedName>
            <fullName evidence="14">5-amino-6-(5-phosphoribosylamino)uracil reductase</fullName>
            <ecNumber evidence="14">1.1.1.193</ecNumber>
        </recommendedName>
        <alternativeName>
            <fullName evidence="14">HTP reductase</fullName>
        </alternativeName>
    </domain>
</protein>
<keyword evidence="11" id="KW-0511">Multifunctional enzyme</keyword>
<dbReference type="InterPro" id="IPR011549">
    <property type="entry name" value="RibD_C"/>
</dbReference>
<evidence type="ECO:0000259" key="15">
    <source>
        <dbReference type="PROSITE" id="PS51747"/>
    </source>
</evidence>
<evidence type="ECO:0000256" key="6">
    <source>
        <dbReference type="ARBA" id="ARBA00022619"/>
    </source>
</evidence>
<evidence type="ECO:0000256" key="1">
    <source>
        <dbReference type="ARBA" id="ARBA00002151"/>
    </source>
</evidence>